<dbReference type="InterPro" id="IPR011009">
    <property type="entry name" value="Kinase-like_dom_sf"/>
</dbReference>
<dbReference type="PANTHER" id="PTHR24348">
    <property type="entry name" value="SERINE/THREONINE-PROTEIN KINASE UNC-51-RELATED"/>
    <property type="match status" value="1"/>
</dbReference>
<organism evidence="6 7">
    <name type="scientific">Symbiodinium microadriaticum</name>
    <name type="common">Dinoflagellate</name>
    <name type="synonym">Zooxanthella microadriatica</name>
    <dbReference type="NCBI Taxonomy" id="2951"/>
    <lineage>
        <taxon>Eukaryota</taxon>
        <taxon>Sar</taxon>
        <taxon>Alveolata</taxon>
        <taxon>Dinophyceae</taxon>
        <taxon>Suessiales</taxon>
        <taxon>Symbiodiniaceae</taxon>
        <taxon>Symbiodinium</taxon>
    </lineage>
</organism>
<dbReference type="EMBL" id="LSRX01000149">
    <property type="protein sequence ID" value="OLQ06955.1"/>
    <property type="molecule type" value="Genomic_DNA"/>
</dbReference>
<dbReference type="Gene3D" id="1.10.238.10">
    <property type="entry name" value="EF-hand"/>
    <property type="match status" value="1"/>
</dbReference>
<evidence type="ECO:0000256" key="2">
    <source>
        <dbReference type="ARBA" id="ARBA00024334"/>
    </source>
</evidence>
<dbReference type="GO" id="GO:0010506">
    <property type="term" value="P:regulation of autophagy"/>
    <property type="evidence" value="ECO:0007669"/>
    <property type="project" value="InterPro"/>
</dbReference>
<dbReference type="PROSITE" id="PS50011">
    <property type="entry name" value="PROTEIN_KINASE_DOM"/>
    <property type="match status" value="1"/>
</dbReference>
<dbReference type="SMART" id="SM00220">
    <property type="entry name" value="S_TKc"/>
    <property type="match status" value="1"/>
</dbReference>
<evidence type="ECO:0000313" key="7">
    <source>
        <dbReference type="Proteomes" id="UP000186817"/>
    </source>
</evidence>
<comment type="caution">
    <text evidence="6">The sequence shown here is derived from an EMBL/GenBank/DDBJ whole genome shotgun (WGS) entry which is preliminary data.</text>
</comment>
<evidence type="ECO:0000256" key="1">
    <source>
        <dbReference type="ARBA" id="ARBA00022837"/>
    </source>
</evidence>
<feature type="region of interest" description="Disordered" evidence="3">
    <location>
        <begin position="1096"/>
        <end position="1120"/>
    </location>
</feature>
<dbReference type="PANTHER" id="PTHR24348:SF68">
    <property type="entry name" value="SERINE_THREONINE-PROTEIN KINASE ATG1C"/>
    <property type="match status" value="1"/>
</dbReference>
<dbReference type="SUPFAM" id="SSF56112">
    <property type="entry name" value="Protein kinase-like (PK-like)"/>
    <property type="match status" value="1"/>
</dbReference>
<dbReference type="GO" id="GO:0004674">
    <property type="term" value="F:protein serine/threonine kinase activity"/>
    <property type="evidence" value="ECO:0007669"/>
    <property type="project" value="InterPro"/>
</dbReference>
<dbReference type="InterPro" id="IPR045269">
    <property type="entry name" value="Atg1-like"/>
</dbReference>
<evidence type="ECO:0000259" key="4">
    <source>
        <dbReference type="PROSITE" id="PS50011"/>
    </source>
</evidence>
<dbReference type="PROSITE" id="PS00018">
    <property type="entry name" value="EF_HAND_1"/>
    <property type="match status" value="1"/>
</dbReference>
<dbReference type="Pfam" id="PF00069">
    <property type="entry name" value="Pkinase"/>
    <property type="match status" value="1"/>
</dbReference>
<feature type="domain" description="EF-hand" evidence="5">
    <location>
        <begin position="451"/>
        <end position="486"/>
    </location>
</feature>
<dbReference type="GO" id="GO:0005524">
    <property type="term" value="F:ATP binding"/>
    <property type="evidence" value="ECO:0007669"/>
    <property type="project" value="InterPro"/>
</dbReference>
<protein>
    <submittedName>
        <fullName evidence="6">Calcium-dependent protein kinase 1</fullName>
    </submittedName>
</protein>
<keyword evidence="6" id="KW-0418">Kinase</keyword>
<keyword evidence="6" id="KW-0808">Transferase</keyword>
<gene>
    <name evidence="6" type="primary">CPK1</name>
    <name evidence="6" type="ORF">AK812_SmicGene9730</name>
</gene>
<feature type="domain" description="Protein kinase" evidence="4">
    <location>
        <begin position="92"/>
        <end position="378"/>
    </location>
</feature>
<evidence type="ECO:0000259" key="5">
    <source>
        <dbReference type="PROSITE" id="PS50222"/>
    </source>
</evidence>
<evidence type="ECO:0000313" key="6">
    <source>
        <dbReference type="EMBL" id="OLQ06955.1"/>
    </source>
</evidence>
<comment type="similarity">
    <text evidence="2">Belongs to the protein kinase superfamily. Ser/Thr protein kinase family. CDPK subfamily.</text>
</comment>
<keyword evidence="1" id="KW-0106">Calcium</keyword>
<dbReference type="Gene3D" id="1.10.510.10">
    <property type="entry name" value="Transferase(Phosphotransferase) domain 1"/>
    <property type="match status" value="1"/>
</dbReference>
<dbReference type="AlphaFoldDB" id="A0A1Q9EHQ1"/>
<dbReference type="InterPro" id="IPR000719">
    <property type="entry name" value="Prot_kinase_dom"/>
</dbReference>
<dbReference type="PROSITE" id="PS50222">
    <property type="entry name" value="EF_HAND_2"/>
    <property type="match status" value="2"/>
</dbReference>
<dbReference type="SUPFAM" id="SSF47473">
    <property type="entry name" value="EF-hand"/>
    <property type="match status" value="1"/>
</dbReference>
<name>A0A1Q9EHQ1_SYMMI</name>
<dbReference type="InterPro" id="IPR011992">
    <property type="entry name" value="EF-hand-dom_pair"/>
</dbReference>
<dbReference type="InterPro" id="IPR018247">
    <property type="entry name" value="EF_Hand_1_Ca_BS"/>
</dbReference>
<dbReference type="Proteomes" id="UP000186817">
    <property type="component" value="Unassembled WGS sequence"/>
</dbReference>
<sequence length="1120" mass="123986">MFPALRALRPFHTAQRRLCALAAGEGLGDATDVIRTAVQSDIACYAAGVANLTMFQKPKTSPFPVQRITGLDSKRRDAAGLKRFEPCPEGYTFVDADIGGGAFARVFLVRNEATQDLQAMKRVDRQKLAKHFQISAGEAEQMVEQEFWQMQRTNHPHIIKLFDFFQDERYAYFVMEAVNGGTLRQLLNTLNAPKGERPKLSEGFIAEMLQQALYALRHLHYESRIHKDVKLENLMLLSTSGPPHLVLIDLGVAETFQSSAGDARPMPAGTPQTMAPEVIDCMLGRRSSFDDRCDVFSLGIVAHQLFTGDVPYKVAYRGGGSYGPVDYAQTRTNMNCDLTAQLKSAGCSRGVITLVSRMLEMDPAKRPSTLECLSDDWLVQKCENRRLRRLRLEGRHSLGGAALSVEEEEAAGEELLRLERRRICKALVRFAKRTPLQRAVAFHLASYLPVGDLRRAAESFKRVDNEQSGHLTYDEIANALEEVLGIEREHGLRVATAMDTDQSGRLDFQEFSAAVAVLRGEREQRLYDTLLEKMQIDPAKDLTLQEVHAAVEVALKGPVTREMLVEWLTKVAKSALPRIALGPLQCPSGRCCEDPQQARCSEDMGWHSQYAEVVEEIGSNLKDGDTATLAALRSLRDQEPHGSYVEVTNTRPAPSGAQLLTVPVSIAPTTATTAALVTKAVTSTEAPREPPDPWKEVRRQMATRAAEVTRPTCRTAGAKKGCERCCSDGHAWRECFDVETCAAQAPPGGKYAFVLAQVQQPGQNWLPYLENMREEADRIQQQTTATVDIVVLIPTAHVGKLRETHWSRLKQFGVQVVKVPWELPPELHWWPDNWHPGKVDGWCGPQDLVRLHTTGLDSFDAVAFYDQDVEFHSSVSAVFRCASLGYFLSTSGGVGEPLNIGFFALRPDRRLVRAAELFAWNITFDHTNGWGGGGFKPAGGYFVGAECGQGYFHTLYYHRSAKAKKALDAAEVPAFEQPQGLKMRQIDQCVWNYQTGSHCPYKFDCNLVKAHHKPTQKEHGRDCPKLKYRSATTTTTPATPKEPKPCQVVQVQIGASCKCGGVFSKSVVVPGAIQDCERASCNNSGDQFSISFTGSRVTATREGPQSLAECGDNRDLGGRD</sequence>
<feature type="domain" description="EF-hand" evidence="5">
    <location>
        <begin position="497"/>
        <end position="521"/>
    </location>
</feature>
<dbReference type="GO" id="GO:0005509">
    <property type="term" value="F:calcium ion binding"/>
    <property type="evidence" value="ECO:0007669"/>
    <property type="project" value="InterPro"/>
</dbReference>
<reference evidence="6 7" key="1">
    <citation type="submission" date="2016-02" db="EMBL/GenBank/DDBJ databases">
        <title>Genome analysis of coral dinoflagellate symbionts highlights evolutionary adaptations to a symbiotic lifestyle.</title>
        <authorList>
            <person name="Aranda M."/>
            <person name="Li Y."/>
            <person name="Liew Y.J."/>
            <person name="Baumgarten S."/>
            <person name="Simakov O."/>
            <person name="Wilson M."/>
            <person name="Piel J."/>
            <person name="Ashoor H."/>
            <person name="Bougouffa S."/>
            <person name="Bajic V.B."/>
            <person name="Ryu T."/>
            <person name="Ravasi T."/>
            <person name="Bayer T."/>
            <person name="Micklem G."/>
            <person name="Kim H."/>
            <person name="Bhak J."/>
            <person name="Lajeunesse T.C."/>
            <person name="Voolstra C.R."/>
        </authorList>
    </citation>
    <scope>NUCLEOTIDE SEQUENCE [LARGE SCALE GENOMIC DNA]</scope>
    <source>
        <strain evidence="6 7">CCMP2467</strain>
    </source>
</reference>
<dbReference type="GO" id="GO:0005737">
    <property type="term" value="C:cytoplasm"/>
    <property type="evidence" value="ECO:0007669"/>
    <property type="project" value="TreeGrafter"/>
</dbReference>
<dbReference type="InterPro" id="IPR002048">
    <property type="entry name" value="EF_hand_dom"/>
</dbReference>
<dbReference type="OrthoDB" id="431966at2759"/>
<keyword evidence="7" id="KW-1185">Reference proteome</keyword>
<accession>A0A1Q9EHQ1</accession>
<proteinExistence type="inferred from homology"/>
<feature type="compositionally biased region" description="Basic and acidic residues" evidence="3">
    <location>
        <begin position="1111"/>
        <end position="1120"/>
    </location>
</feature>
<evidence type="ECO:0000256" key="3">
    <source>
        <dbReference type="SAM" id="MobiDB-lite"/>
    </source>
</evidence>
<dbReference type="Pfam" id="PF13499">
    <property type="entry name" value="EF-hand_7"/>
    <property type="match status" value="1"/>
</dbReference>